<reference evidence="3 4" key="1">
    <citation type="submission" date="2010-05" db="EMBL/GenBank/DDBJ databases">
        <title>The Genome Sequence of Thecamonas trahens ATCC 50062.</title>
        <authorList>
            <consortium name="The Broad Institute Genome Sequencing Platform"/>
            <person name="Russ C."/>
            <person name="Cuomo C."/>
            <person name="Shea T."/>
            <person name="Young S.K."/>
            <person name="Zeng Q."/>
            <person name="Koehrsen M."/>
            <person name="Haas B."/>
            <person name="Borodovsky M."/>
            <person name="Guigo R."/>
            <person name="Alvarado L."/>
            <person name="Berlin A."/>
            <person name="Bochicchio J."/>
            <person name="Borenstein D."/>
            <person name="Chapman S."/>
            <person name="Chen Z."/>
            <person name="Freedman E."/>
            <person name="Gellesch M."/>
            <person name="Goldberg J."/>
            <person name="Griggs A."/>
            <person name="Gujja S."/>
            <person name="Heilman E."/>
            <person name="Heiman D."/>
            <person name="Hepburn T."/>
            <person name="Howarth C."/>
            <person name="Jen D."/>
            <person name="Larson L."/>
            <person name="Mehta T."/>
            <person name="Park D."/>
            <person name="Pearson M."/>
            <person name="Roberts A."/>
            <person name="Saif S."/>
            <person name="Shenoy N."/>
            <person name="Sisk P."/>
            <person name="Stolte C."/>
            <person name="Sykes S."/>
            <person name="Thomson T."/>
            <person name="Walk T."/>
            <person name="White J."/>
            <person name="Yandava C."/>
            <person name="Burger G."/>
            <person name="Gray M.W."/>
            <person name="Holland P.W.H."/>
            <person name="King N."/>
            <person name="Lang F.B.F."/>
            <person name="Roger A.J."/>
            <person name="Ruiz-Trillo I."/>
            <person name="Lander E."/>
            <person name="Nusbaum C."/>
        </authorList>
    </citation>
    <scope>NUCLEOTIDE SEQUENCE [LARGE SCALE GENOMIC DNA]</scope>
    <source>
        <strain evidence="3 4">ATCC 50062</strain>
    </source>
</reference>
<evidence type="ECO:0000256" key="1">
    <source>
        <dbReference type="ARBA" id="ARBA00022741"/>
    </source>
</evidence>
<dbReference type="InterPro" id="IPR020849">
    <property type="entry name" value="Small_GTPase_Ras-type"/>
</dbReference>
<dbReference type="SMART" id="SM00174">
    <property type="entry name" value="RHO"/>
    <property type="match status" value="1"/>
</dbReference>
<dbReference type="SMART" id="SM00175">
    <property type="entry name" value="RAB"/>
    <property type="match status" value="1"/>
</dbReference>
<dbReference type="InterPro" id="IPR001806">
    <property type="entry name" value="Small_GTPase"/>
</dbReference>
<proteinExistence type="predicted"/>
<dbReference type="EMBL" id="GL349501">
    <property type="protein sequence ID" value="KNC55444.1"/>
    <property type="molecule type" value="Genomic_DNA"/>
</dbReference>
<gene>
    <name evidence="3" type="ORF">AMSG_11107</name>
</gene>
<dbReference type="SMART" id="SM00173">
    <property type="entry name" value="RAS"/>
    <property type="match status" value="1"/>
</dbReference>
<dbReference type="SUPFAM" id="SSF52540">
    <property type="entry name" value="P-loop containing nucleoside triphosphate hydrolases"/>
    <property type="match status" value="1"/>
</dbReference>
<dbReference type="Pfam" id="PF00071">
    <property type="entry name" value="Ras"/>
    <property type="match status" value="1"/>
</dbReference>
<dbReference type="GO" id="GO:0003924">
    <property type="term" value="F:GTPase activity"/>
    <property type="evidence" value="ECO:0007669"/>
    <property type="project" value="InterPro"/>
</dbReference>
<sequence>MEGELDIGPSFTSAMETVLAVMGPMAVGKSALTVRYNSGHFVDNYEPTLEDSYRKTIVLDGRSLVVYILDTAGSDQFSYLRDQYLKKGHGFIFVFSLTARASLLELDDFIQQLRFCRESDSLDGVTVLVVGNKADLTDQREVSEEEGRAKAEELGCAYMETSAKSGDNVREAFETVIRGIVDNRPASRPPSKKWCTLL</sequence>
<protein>
    <submittedName>
        <fullName evidence="3">Uncharacterized protein</fullName>
    </submittedName>
</protein>
<dbReference type="InterPro" id="IPR027417">
    <property type="entry name" value="P-loop_NTPase"/>
</dbReference>
<dbReference type="InterPro" id="IPR005225">
    <property type="entry name" value="Small_GTP-bd"/>
</dbReference>
<name>A0A0L0DSW7_THETB</name>
<keyword evidence="4" id="KW-1185">Reference proteome</keyword>
<dbReference type="FunFam" id="3.40.50.300:FF:001447">
    <property type="entry name" value="Ras-related protein Rab-1B"/>
    <property type="match status" value="1"/>
</dbReference>
<accession>A0A0L0DSW7</accession>
<dbReference type="GO" id="GO:0005525">
    <property type="term" value="F:GTP binding"/>
    <property type="evidence" value="ECO:0007669"/>
    <property type="project" value="UniProtKB-KW"/>
</dbReference>
<dbReference type="RefSeq" id="XP_013752981.1">
    <property type="nucleotide sequence ID" value="XM_013897527.1"/>
</dbReference>
<evidence type="ECO:0000313" key="3">
    <source>
        <dbReference type="EMBL" id="KNC55444.1"/>
    </source>
</evidence>
<evidence type="ECO:0000256" key="2">
    <source>
        <dbReference type="ARBA" id="ARBA00023134"/>
    </source>
</evidence>
<dbReference type="OMA" id="DRRKACC"/>
<dbReference type="PRINTS" id="PR00449">
    <property type="entry name" value="RASTRNSFRMNG"/>
</dbReference>
<dbReference type="STRING" id="461836.A0A0L0DSW7"/>
<dbReference type="GO" id="GO:0007165">
    <property type="term" value="P:signal transduction"/>
    <property type="evidence" value="ECO:0007669"/>
    <property type="project" value="InterPro"/>
</dbReference>
<dbReference type="PROSITE" id="PS51421">
    <property type="entry name" value="RAS"/>
    <property type="match status" value="1"/>
</dbReference>
<dbReference type="CDD" id="cd00876">
    <property type="entry name" value="Ras"/>
    <property type="match status" value="1"/>
</dbReference>
<organism evidence="3 4">
    <name type="scientific">Thecamonas trahens ATCC 50062</name>
    <dbReference type="NCBI Taxonomy" id="461836"/>
    <lineage>
        <taxon>Eukaryota</taxon>
        <taxon>Apusozoa</taxon>
        <taxon>Apusomonadida</taxon>
        <taxon>Apusomonadidae</taxon>
        <taxon>Thecamonas</taxon>
    </lineage>
</organism>
<dbReference type="PANTHER" id="PTHR24070">
    <property type="entry name" value="RAS, DI-RAS, AND RHEB FAMILY MEMBERS OF SMALL GTPASE SUPERFAMILY"/>
    <property type="match status" value="1"/>
</dbReference>
<evidence type="ECO:0000313" key="4">
    <source>
        <dbReference type="Proteomes" id="UP000054408"/>
    </source>
</evidence>
<dbReference type="Proteomes" id="UP000054408">
    <property type="component" value="Unassembled WGS sequence"/>
</dbReference>
<dbReference type="GO" id="GO:0016020">
    <property type="term" value="C:membrane"/>
    <property type="evidence" value="ECO:0007669"/>
    <property type="project" value="InterPro"/>
</dbReference>
<dbReference type="eggNOG" id="KOG0395">
    <property type="taxonomic scope" value="Eukaryota"/>
</dbReference>
<dbReference type="PROSITE" id="PS51419">
    <property type="entry name" value="RAB"/>
    <property type="match status" value="1"/>
</dbReference>
<keyword evidence="1" id="KW-0547">Nucleotide-binding</keyword>
<dbReference type="Gene3D" id="3.40.50.300">
    <property type="entry name" value="P-loop containing nucleotide triphosphate hydrolases"/>
    <property type="match status" value="1"/>
</dbReference>
<keyword evidence="2" id="KW-0342">GTP-binding</keyword>
<dbReference type="AlphaFoldDB" id="A0A0L0DSW7"/>
<dbReference type="NCBIfam" id="TIGR00231">
    <property type="entry name" value="small_GTP"/>
    <property type="match status" value="1"/>
</dbReference>
<dbReference type="OrthoDB" id="5976022at2759"/>
<dbReference type="GeneID" id="25569169"/>